<feature type="domain" description="T-SNARE coiled-coil homology" evidence="10">
    <location>
        <begin position="142"/>
        <end position="177"/>
    </location>
</feature>
<evidence type="ECO:0000313" key="11">
    <source>
        <dbReference type="EMBL" id="EHB04189.1"/>
    </source>
</evidence>
<feature type="domain" description="T-SNARE coiled-coil homology" evidence="10">
    <location>
        <begin position="14"/>
        <end position="76"/>
    </location>
</feature>
<accession>G5B4H8</accession>
<evidence type="ECO:0000256" key="9">
    <source>
        <dbReference type="SAM" id="Coils"/>
    </source>
</evidence>
<comment type="similarity">
    <text evidence="2 8">Belongs to the SNAP-25 family.</text>
</comment>
<dbReference type="PROSITE" id="PS50192">
    <property type="entry name" value="T_SNARE"/>
    <property type="match status" value="2"/>
</dbReference>
<dbReference type="GO" id="GO:0031629">
    <property type="term" value="P:synaptic vesicle fusion to presynaptic active zone membrane"/>
    <property type="evidence" value="ECO:0007669"/>
    <property type="project" value="TreeGrafter"/>
</dbReference>
<gene>
    <name evidence="11" type="ORF">GW7_06298</name>
</gene>
<dbReference type="EMBL" id="JH168469">
    <property type="protein sequence ID" value="EHB04189.1"/>
    <property type="molecule type" value="Genomic_DNA"/>
</dbReference>
<proteinExistence type="inferred from homology"/>
<dbReference type="GO" id="GO:0005484">
    <property type="term" value="F:SNAP receptor activity"/>
    <property type="evidence" value="ECO:0007669"/>
    <property type="project" value="TreeGrafter"/>
</dbReference>
<dbReference type="InterPro" id="IPR000928">
    <property type="entry name" value="SNAP-25_dom"/>
</dbReference>
<dbReference type="STRING" id="10181.G5B4H8"/>
<dbReference type="AlphaFoldDB" id="G5B4H8"/>
<evidence type="ECO:0000256" key="4">
    <source>
        <dbReference type="ARBA" id="ARBA00022737"/>
    </source>
</evidence>
<keyword evidence="5" id="KW-0770">Synapse</keyword>
<feature type="coiled-coil region" evidence="9">
    <location>
        <begin position="45"/>
        <end position="79"/>
    </location>
</feature>
<evidence type="ECO:0000313" key="12">
    <source>
        <dbReference type="Proteomes" id="UP000006813"/>
    </source>
</evidence>
<dbReference type="PANTHER" id="PTHR19305:SF4">
    <property type="entry name" value="SYNAPTOSOMAL-ASSOCIATED PROTEIN 23"/>
    <property type="match status" value="1"/>
</dbReference>
<dbReference type="GO" id="GO:0043005">
    <property type="term" value="C:neuron projection"/>
    <property type="evidence" value="ECO:0007669"/>
    <property type="project" value="UniProtKB-KW"/>
</dbReference>
<organism evidence="11 12">
    <name type="scientific">Heterocephalus glaber</name>
    <name type="common">Naked mole rat</name>
    <dbReference type="NCBI Taxonomy" id="10181"/>
    <lineage>
        <taxon>Eukaryota</taxon>
        <taxon>Metazoa</taxon>
        <taxon>Chordata</taxon>
        <taxon>Craniata</taxon>
        <taxon>Vertebrata</taxon>
        <taxon>Euteleostomi</taxon>
        <taxon>Mammalia</taxon>
        <taxon>Eutheria</taxon>
        <taxon>Euarchontoglires</taxon>
        <taxon>Glires</taxon>
        <taxon>Rodentia</taxon>
        <taxon>Hystricomorpha</taxon>
        <taxon>Bathyergidae</taxon>
        <taxon>Heterocephalus</taxon>
    </lineage>
</organism>
<protein>
    <recommendedName>
        <fullName evidence="8">Synaptosomal-associated protein</fullName>
    </recommendedName>
</protein>
<dbReference type="SUPFAM" id="SSF58038">
    <property type="entry name" value="SNARE fusion complex"/>
    <property type="match status" value="2"/>
</dbReference>
<evidence type="ECO:0000259" key="10">
    <source>
        <dbReference type="PROSITE" id="PS50192"/>
    </source>
</evidence>
<dbReference type="GO" id="GO:0019905">
    <property type="term" value="F:syntaxin binding"/>
    <property type="evidence" value="ECO:0007669"/>
    <property type="project" value="TreeGrafter"/>
</dbReference>
<evidence type="ECO:0000256" key="1">
    <source>
        <dbReference type="ARBA" id="ARBA00004193"/>
    </source>
</evidence>
<dbReference type="Gene3D" id="1.20.5.110">
    <property type="match status" value="2"/>
</dbReference>
<dbReference type="Proteomes" id="UP000006813">
    <property type="component" value="Unassembled WGS sequence"/>
</dbReference>
<evidence type="ECO:0000256" key="3">
    <source>
        <dbReference type="ARBA" id="ARBA00022599"/>
    </source>
</evidence>
<dbReference type="CDD" id="cd15895">
    <property type="entry name" value="SNARE_SNAP23N"/>
    <property type="match status" value="1"/>
</dbReference>
<dbReference type="GO" id="GO:0005886">
    <property type="term" value="C:plasma membrane"/>
    <property type="evidence" value="ECO:0007669"/>
    <property type="project" value="UniProtKB-SubCell"/>
</dbReference>
<dbReference type="InterPro" id="IPR000727">
    <property type="entry name" value="T_SNARE_dom"/>
</dbReference>
<dbReference type="GO" id="GO:0031201">
    <property type="term" value="C:SNARE complex"/>
    <property type="evidence" value="ECO:0007669"/>
    <property type="project" value="TreeGrafter"/>
</dbReference>
<dbReference type="Pfam" id="PF00835">
    <property type="entry name" value="SNAP-25"/>
    <property type="match status" value="1"/>
</dbReference>
<evidence type="ECO:0000256" key="5">
    <source>
        <dbReference type="ARBA" id="ARBA00023018"/>
    </source>
</evidence>
<evidence type="ECO:0000256" key="6">
    <source>
        <dbReference type="ARBA" id="ARBA00023054"/>
    </source>
</evidence>
<dbReference type="FunFam" id="1.20.5.110:FF:000007">
    <property type="entry name" value="Synaptosomal-associated protein"/>
    <property type="match status" value="1"/>
</dbReference>
<sequence length="177" mass="19720">MDNLSHGDIQLRANQLTDESLESTRKILGLAIESQDAGIKTITMLDEQGEQLNRIEEGMDQINKDMREIEKTLTELDKCYGLFVCPCNRSKNFESGKAYKATWGDGGGNSPSNVVSKQPARVTNVQPQQSASGRYINHITNDTREDEMEENLIQVGDILGNLQNMALDMGNEIEVQN</sequence>
<keyword evidence="4" id="KW-0677">Repeat</keyword>
<dbReference type="OMA" id="EKCCGVC"/>
<dbReference type="GO" id="GO:0016082">
    <property type="term" value="P:synaptic vesicle priming"/>
    <property type="evidence" value="ECO:0007669"/>
    <property type="project" value="TreeGrafter"/>
</dbReference>
<dbReference type="GO" id="GO:0098793">
    <property type="term" value="C:presynapse"/>
    <property type="evidence" value="ECO:0007669"/>
    <property type="project" value="GOC"/>
</dbReference>
<keyword evidence="3" id="KW-0771">Synaptosome</keyword>
<evidence type="ECO:0000256" key="2">
    <source>
        <dbReference type="ARBA" id="ARBA00009480"/>
    </source>
</evidence>
<name>G5B4H8_HETGA</name>
<dbReference type="PANTHER" id="PTHR19305">
    <property type="entry name" value="SYNAPTOSOMAL ASSOCIATED PROTEIN"/>
    <property type="match status" value="1"/>
</dbReference>
<keyword evidence="6 9" id="KW-0175">Coiled coil</keyword>
<evidence type="ECO:0000256" key="8">
    <source>
        <dbReference type="RuleBase" id="RU003496"/>
    </source>
</evidence>
<dbReference type="InParanoid" id="G5B4H8"/>
<evidence type="ECO:0000256" key="7">
    <source>
        <dbReference type="ARBA" id="ARBA00034102"/>
    </source>
</evidence>
<reference evidence="11 12" key="1">
    <citation type="journal article" date="2011" name="Nature">
        <title>Genome sequencing reveals insights into physiology and longevity of the naked mole rat.</title>
        <authorList>
            <person name="Kim E.B."/>
            <person name="Fang X."/>
            <person name="Fushan A.A."/>
            <person name="Huang Z."/>
            <person name="Lobanov A.V."/>
            <person name="Han L."/>
            <person name="Marino S.M."/>
            <person name="Sun X."/>
            <person name="Turanov A.A."/>
            <person name="Yang P."/>
            <person name="Yim S.H."/>
            <person name="Zhao X."/>
            <person name="Kasaikina M.V."/>
            <person name="Stoletzki N."/>
            <person name="Peng C."/>
            <person name="Polak P."/>
            <person name="Xiong Z."/>
            <person name="Kiezun A."/>
            <person name="Zhu Y."/>
            <person name="Chen Y."/>
            <person name="Kryukov G.V."/>
            <person name="Zhang Q."/>
            <person name="Peshkin L."/>
            <person name="Yang L."/>
            <person name="Bronson R.T."/>
            <person name="Buffenstein R."/>
            <person name="Wang B."/>
            <person name="Han C."/>
            <person name="Li Q."/>
            <person name="Chen L."/>
            <person name="Zhao W."/>
            <person name="Sunyaev S.R."/>
            <person name="Park T.J."/>
            <person name="Zhang G."/>
            <person name="Wang J."/>
            <person name="Gladyshev V.N."/>
        </authorList>
    </citation>
    <scope>NUCLEOTIDE SEQUENCE [LARGE SCALE GENOMIC DNA]</scope>
</reference>
<comment type="subcellular location">
    <subcellularLocation>
        <location evidence="1">Cell membrane</location>
        <topology evidence="1">Lipid-anchor</topology>
    </subcellularLocation>
    <subcellularLocation>
        <location evidence="7">Synapse</location>
        <location evidence="7">Synaptosome</location>
    </subcellularLocation>
</comment>
<dbReference type="SMART" id="SM00397">
    <property type="entry name" value="t_SNARE"/>
    <property type="match status" value="1"/>
</dbReference>